<dbReference type="InterPro" id="IPR036291">
    <property type="entry name" value="NAD(P)-bd_dom_sf"/>
</dbReference>
<protein>
    <submittedName>
        <fullName evidence="2">NAD(P)-dependent oxidoreductase</fullName>
    </submittedName>
</protein>
<dbReference type="InterPro" id="IPR051606">
    <property type="entry name" value="Polyketide_Oxido-like"/>
</dbReference>
<comment type="caution">
    <text evidence="2">The sequence shown here is derived from an EMBL/GenBank/DDBJ whole genome shotgun (WGS) entry which is preliminary data.</text>
</comment>
<name>A0ABW4V8F5_9MICO</name>
<sequence length="210" mass="22855">MKIIVFGGTGSIGRLVVEQALERGHEVTVFTRNTASVVEEQKRLTVVEGSVFEIGDVAPAIEGHDAVVVTLGNGSKGAVRSKGTATIVAAMRQVGVRRLIVQSTLGVGDSWENLDFVWKRVMFGFLLRRAYVDHVEQERVTRDSGLDWTIARPAAFVDGPRTGRYLLGFGPRDAKTSLKIARADVADFVVSQLTDNAWLGQTPALAYEAR</sequence>
<organism evidence="2 3">
    <name type="scientific">Promicromonospora aerolata</name>
    <dbReference type="NCBI Taxonomy" id="195749"/>
    <lineage>
        <taxon>Bacteria</taxon>
        <taxon>Bacillati</taxon>
        <taxon>Actinomycetota</taxon>
        <taxon>Actinomycetes</taxon>
        <taxon>Micrococcales</taxon>
        <taxon>Promicromonosporaceae</taxon>
        <taxon>Promicromonospora</taxon>
    </lineage>
</organism>
<dbReference type="PANTHER" id="PTHR43355">
    <property type="entry name" value="FLAVIN REDUCTASE (NADPH)"/>
    <property type="match status" value="1"/>
</dbReference>
<proteinExistence type="predicted"/>
<evidence type="ECO:0000313" key="3">
    <source>
        <dbReference type="Proteomes" id="UP001597338"/>
    </source>
</evidence>
<evidence type="ECO:0000313" key="2">
    <source>
        <dbReference type="EMBL" id="MFD2026113.1"/>
    </source>
</evidence>
<feature type="domain" description="NAD(P)-binding" evidence="1">
    <location>
        <begin position="7"/>
        <end position="195"/>
    </location>
</feature>
<dbReference type="Proteomes" id="UP001597338">
    <property type="component" value="Unassembled WGS sequence"/>
</dbReference>
<reference evidence="3" key="1">
    <citation type="journal article" date="2019" name="Int. J. Syst. Evol. Microbiol.">
        <title>The Global Catalogue of Microorganisms (GCM) 10K type strain sequencing project: providing services to taxonomists for standard genome sequencing and annotation.</title>
        <authorList>
            <consortium name="The Broad Institute Genomics Platform"/>
            <consortium name="The Broad Institute Genome Sequencing Center for Infectious Disease"/>
            <person name="Wu L."/>
            <person name="Ma J."/>
        </authorList>
    </citation>
    <scope>NUCLEOTIDE SEQUENCE [LARGE SCALE GENOMIC DNA]</scope>
    <source>
        <strain evidence="3">CCM 7043</strain>
    </source>
</reference>
<dbReference type="SUPFAM" id="SSF51735">
    <property type="entry name" value="NAD(P)-binding Rossmann-fold domains"/>
    <property type="match status" value="1"/>
</dbReference>
<dbReference type="InterPro" id="IPR016040">
    <property type="entry name" value="NAD(P)-bd_dom"/>
</dbReference>
<dbReference type="PANTHER" id="PTHR43355:SF2">
    <property type="entry name" value="FLAVIN REDUCTASE (NADPH)"/>
    <property type="match status" value="1"/>
</dbReference>
<dbReference type="Pfam" id="PF13460">
    <property type="entry name" value="NAD_binding_10"/>
    <property type="match status" value="1"/>
</dbReference>
<evidence type="ECO:0000259" key="1">
    <source>
        <dbReference type="Pfam" id="PF13460"/>
    </source>
</evidence>
<dbReference type="Gene3D" id="3.40.50.720">
    <property type="entry name" value="NAD(P)-binding Rossmann-like Domain"/>
    <property type="match status" value="1"/>
</dbReference>
<accession>A0ABW4V8F5</accession>
<gene>
    <name evidence="2" type="ORF">ACFSL2_11400</name>
</gene>
<dbReference type="EMBL" id="JBHUHF010000001">
    <property type="protein sequence ID" value="MFD2026113.1"/>
    <property type="molecule type" value="Genomic_DNA"/>
</dbReference>
<dbReference type="RefSeq" id="WP_377197969.1">
    <property type="nucleotide sequence ID" value="NZ_JBHUHF010000001.1"/>
</dbReference>
<dbReference type="CDD" id="cd05244">
    <property type="entry name" value="BVR-B_like_SDR_a"/>
    <property type="match status" value="1"/>
</dbReference>
<keyword evidence="3" id="KW-1185">Reference proteome</keyword>